<evidence type="ECO:0008006" key="9">
    <source>
        <dbReference type="Google" id="ProtNLM"/>
    </source>
</evidence>
<evidence type="ECO:0000256" key="1">
    <source>
        <dbReference type="ARBA" id="ARBA00010617"/>
    </source>
</evidence>
<keyword evidence="5 6" id="KW-0349">Heme</keyword>
<keyword evidence="8" id="KW-1185">Reference proteome</keyword>
<feature type="binding site" description="axial binding residue" evidence="5">
    <location>
        <position position="406"/>
    </location>
    <ligand>
        <name>heme</name>
        <dbReference type="ChEBI" id="CHEBI:30413"/>
    </ligand>
    <ligandPart>
        <name>Fe</name>
        <dbReference type="ChEBI" id="CHEBI:18248"/>
    </ligandPart>
</feature>
<dbReference type="GO" id="GO:0033075">
    <property type="term" value="P:isoquinoline alkaloid biosynthetic process"/>
    <property type="evidence" value="ECO:0007669"/>
    <property type="project" value="UniProtKB-ARBA"/>
</dbReference>
<protein>
    <recommendedName>
        <fullName evidence="9">Cytochrome P450</fullName>
    </recommendedName>
</protein>
<dbReference type="InterPro" id="IPR001128">
    <property type="entry name" value="Cyt_P450"/>
</dbReference>
<comment type="similarity">
    <text evidence="1 6">Belongs to the cytochrome P450 family.</text>
</comment>
<reference evidence="7" key="1">
    <citation type="submission" date="2022-04" db="EMBL/GenBank/DDBJ databases">
        <title>A functionally conserved STORR gene fusion in Papaver species that diverged 16.8 million years ago.</title>
        <authorList>
            <person name="Catania T."/>
        </authorList>
    </citation>
    <scope>NUCLEOTIDE SEQUENCE</scope>
    <source>
        <strain evidence="7">S-188037</strain>
    </source>
</reference>
<comment type="caution">
    <text evidence="7">The sequence shown here is derived from an EMBL/GenBank/DDBJ whole genome shotgun (WGS) entry which is preliminary data.</text>
</comment>
<dbReference type="InterPro" id="IPR002401">
    <property type="entry name" value="Cyt_P450_E_grp-I"/>
</dbReference>
<dbReference type="CDD" id="cd11064">
    <property type="entry name" value="CYP86A"/>
    <property type="match status" value="1"/>
</dbReference>
<keyword evidence="4 5" id="KW-0408">Iron</keyword>
<dbReference type="InterPro" id="IPR017972">
    <property type="entry name" value="Cyt_P450_CS"/>
</dbReference>
<dbReference type="GO" id="GO:0020037">
    <property type="term" value="F:heme binding"/>
    <property type="evidence" value="ECO:0007669"/>
    <property type="project" value="InterPro"/>
</dbReference>
<evidence type="ECO:0000313" key="8">
    <source>
        <dbReference type="Proteomes" id="UP001202328"/>
    </source>
</evidence>
<dbReference type="AlphaFoldDB" id="A0AAD4XSR0"/>
<sequence length="464" mass="53179">MDRIHDWTVDVVNLWGSTIVERGAIFGYFTGLVTTDPRNIEYILKTNFSNFPKGDDFAETLDIFGDSLIMDSPSWNYHRRMTRRVLMSNISRNIIANTSKKVVQDSLIPFLHDAVENSLVIDLQDVFLRYTFDTSFSVLFGRSANYLSPSLLPNELAQGLDDAMEALFYRNIMPNSYWKFCRRLMIGNERKMDKAWKTIDRYLTMYIKAKREDMSEGTSETSSLFEGDMSNLIQNKNDEVLIQDDKLFRDSAMSFFIGGNDTTGTALTWFFWLVAKNLNVEAKILEELQLIVFSKKLSQKTPLVFDIDDLKDAVYLHAAICESLRLYPPIPHNRRTSLEKDVLPDGTIVDPGMMIVISMYAAGRMEHVWGKDCLEFKPERWISENGKLNHETMSKFFGFSIGPRICLGQEMAFAMMKLAASAMIFNFHVEVLVDQIITPKPSIVLKMKNGLMVTVKQRAFMCSA</sequence>
<dbReference type="InterPro" id="IPR036396">
    <property type="entry name" value="Cyt_P450_sf"/>
</dbReference>
<keyword evidence="2 5" id="KW-0479">Metal-binding</keyword>
<accession>A0AAD4XSR0</accession>
<dbReference type="GO" id="GO:0004497">
    <property type="term" value="F:monooxygenase activity"/>
    <property type="evidence" value="ECO:0007669"/>
    <property type="project" value="UniProtKB-KW"/>
</dbReference>
<name>A0AAD4XSR0_9MAGN</name>
<evidence type="ECO:0000256" key="4">
    <source>
        <dbReference type="ARBA" id="ARBA00023004"/>
    </source>
</evidence>
<dbReference type="Gene3D" id="1.10.630.10">
    <property type="entry name" value="Cytochrome P450"/>
    <property type="match status" value="1"/>
</dbReference>
<dbReference type="GO" id="GO:0006629">
    <property type="term" value="P:lipid metabolic process"/>
    <property type="evidence" value="ECO:0007669"/>
    <property type="project" value="UniProtKB-ARBA"/>
</dbReference>
<dbReference type="SUPFAM" id="SSF48264">
    <property type="entry name" value="Cytochrome P450"/>
    <property type="match status" value="1"/>
</dbReference>
<gene>
    <name evidence="7" type="ORF">MKW98_016465</name>
</gene>
<dbReference type="PRINTS" id="PR00385">
    <property type="entry name" value="P450"/>
</dbReference>
<proteinExistence type="inferred from homology"/>
<keyword evidence="3 6" id="KW-0560">Oxidoreductase</keyword>
<dbReference type="EMBL" id="JAJJMB010004060">
    <property type="protein sequence ID" value="KAI3944235.1"/>
    <property type="molecule type" value="Genomic_DNA"/>
</dbReference>
<evidence type="ECO:0000313" key="7">
    <source>
        <dbReference type="EMBL" id="KAI3944235.1"/>
    </source>
</evidence>
<comment type="cofactor">
    <cofactor evidence="5">
        <name>heme</name>
        <dbReference type="ChEBI" id="CHEBI:30413"/>
    </cofactor>
</comment>
<evidence type="ECO:0000256" key="3">
    <source>
        <dbReference type="ARBA" id="ARBA00023002"/>
    </source>
</evidence>
<evidence type="ECO:0000256" key="5">
    <source>
        <dbReference type="PIRSR" id="PIRSR602401-1"/>
    </source>
</evidence>
<dbReference type="PANTHER" id="PTHR24296">
    <property type="entry name" value="CYTOCHROME P450"/>
    <property type="match status" value="1"/>
</dbReference>
<evidence type="ECO:0000256" key="2">
    <source>
        <dbReference type="ARBA" id="ARBA00022723"/>
    </source>
</evidence>
<dbReference type="Proteomes" id="UP001202328">
    <property type="component" value="Unassembled WGS sequence"/>
</dbReference>
<dbReference type="GO" id="GO:0005506">
    <property type="term" value="F:iron ion binding"/>
    <property type="evidence" value="ECO:0007669"/>
    <property type="project" value="InterPro"/>
</dbReference>
<keyword evidence="6" id="KW-0503">Monooxygenase</keyword>
<dbReference type="PROSITE" id="PS00086">
    <property type="entry name" value="CYTOCHROME_P450"/>
    <property type="match status" value="1"/>
</dbReference>
<dbReference type="Pfam" id="PF00067">
    <property type="entry name" value="p450"/>
    <property type="match status" value="1"/>
</dbReference>
<dbReference type="GO" id="GO:0016705">
    <property type="term" value="F:oxidoreductase activity, acting on paired donors, with incorporation or reduction of molecular oxygen"/>
    <property type="evidence" value="ECO:0007669"/>
    <property type="project" value="InterPro"/>
</dbReference>
<evidence type="ECO:0000256" key="6">
    <source>
        <dbReference type="RuleBase" id="RU000461"/>
    </source>
</evidence>
<dbReference type="PRINTS" id="PR00463">
    <property type="entry name" value="EP450I"/>
</dbReference>
<organism evidence="7 8">
    <name type="scientific">Papaver atlanticum</name>
    <dbReference type="NCBI Taxonomy" id="357466"/>
    <lineage>
        <taxon>Eukaryota</taxon>
        <taxon>Viridiplantae</taxon>
        <taxon>Streptophyta</taxon>
        <taxon>Embryophyta</taxon>
        <taxon>Tracheophyta</taxon>
        <taxon>Spermatophyta</taxon>
        <taxon>Magnoliopsida</taxon>
        <taxon>Ranunculales</taxon>
        <taxon>Papaveraceae</taxon>
        <taxon>Papaveroideae</taxon>
        <taxon>Papaver</taxon>
    </lineage>
</organism>